<dbReference type="RefSeq" id="WP_353943397.1">
    <property type="nucleotide sequence ID" value="NZ_CP159534.1"/>
</dbReference>
<keyword evidence="2" id="KW-0812">Transmembrane</keyword>
<feature type="compositionally biased region" description="Gly residues" evidence="1">
    <location>
        <begin position="552"/>
        <end position="579"/>
    </location>
</feature>
<proteinExistence type="predicted"/>
<protein>
    <submittedName>
        <fullName evidence="5">DUF2207 domain-containing protein</fullName>
    </submittedName>
</protein>
<evidence type="ECO:0000313" key="5">
    <source>
        <dbReference type="EMBL" id="XCJ71797.1"/>
    </source>
</evidence>
<feature type="region of interest" description="Disordered" evidence="1">
    <location>
        <begin position="546"/>
        <end position="579"/>
    </location>
</feature>
<feature type="domain" description="Predicted membrane protein YciQ-like C-terminal" evidence="4">
    <location>
        <begin position="285"/>
        <end position="507"/>
    </location>
</feature>
<dbReference type="AlphaFoldDB" id="A0AAU8IUR6"/>
<dbReference type="InterPro" id="IPR018702">
    <property type="entry name" value="DUF2207"/>
</dbReference>
<dbReference type="InterPro" id="IPR048389">
    <property type="entry name" value="YciQ-like_C"/>
</dbReference>
<gene>
    <name evidence="5" type="ORF">ABII15_18290</name>
</gene>
<evidence type="ECO:0000256" key="1">
    <source>
        <dbReference type="SAM" id="MobiDB-lite"/>
    </source>
</evidence>
<reference evidence="5" key="1">
    <citation type="submission" date="2024-06" db="EMBL/GenBank/DDBJ databases">
        <title>Streptomyces sp. strain HUAS MG91 genome sequences.</title>
        <authorList>
            <person name="Mo P."/>
        </authorList>
    </citation>
    <scope>NUCLEOTIDE SEQUENCE</scope>
    <source>
        <strain evidence="5">HUAS MG91</strain>
    </source>
</reference>
<evidence type="ECO:0000256" key="2">
    <source>
        <dbReference type="SAM" id="Phobius"/>
    </source>
</evidence>
<feature type="domain" description="DUF2207" evidence="3">
    <location>
        <begin position="41"/>
        <end position="214"/>
    </location>
</feature>
<dbReference type="Pfam" id="PF20990">
    <property type="entry name" value="DUF2207_C"/>
    <property type="match status" value="1"/>
</dbReference>
<feature type="transmembrane region" description="Helical" evidence="2">
    <location>
        <begin position="405"/>
        <end position="427"/>
    </location>
</feature>
<sequence>MSDRSGGRPRRVRGLVWLVFSVLVLGCVTWFAGAAGNGERVTRMWVSAKVGKDGGARVTEVIDYDFGHPTSGRHGIWRDIPGLTYEVEEDDVTATMDGRPAPYELSYGNTTDRSIRVGDADRTVTGIHRYRISYPLPDVVKKGKLAWDAVGTGWKVDLHDVEIHVAAPYGLDGIRCVRGRTASTQSCRATRPGAGQLVAAPGTVPSGHGVTLYASADRSSAVRAADPAPPAGARPDAEAATNPFRTGWTTAGLALVCGLLAIGLMRLLGLDRRPEALERPKTGTPPEGLTPAQGGILLTEHVRPHHKVAWLLDTAIRRHIDISGSDSNPALRRTGARAGAPDEDTEAVLDAMFAGRRELVLGASDPWFRSGWQSLGDRLDGWQRTSDLWEPAAERRANAGLMTGLATTLVGVVAAITGSVLISHVNAGGPPTALAGAALTGVGMALCLFSWELKRRTARGAALRDQVAAFRQWIAEEGASAQTEDAERFELLTAWAVALGLAKRWEQSIEASTAPDATGTARRTSTLSRLGPALAVGLITAAAASATSPSSSGGGGGGGGSSSGGGVGGGTGGGGGGSW</sequence>
<feature type="transmembrane region" description="Helical" evidence="2">
    <location>
        <begin position="248"/>
        <end position="269"/>
    </location>
</feature>
<dbReference type="Pfam" id="PF09972">
    <property type="entry name" value="DUF2207"/>
    <property type="match status" value="1"/>
</dbReference>
<dbReference type="EMBL" id="CP159534">
    <property type="protein sequence ID" value="XCJ71797.1"/>
    <property type="molecule type" value="Genomic_DNA"/>
</dbReference>
<keyword evidence="2" id="KW-0472">Membrane</keyword>
<dbReference type="KEGG" id="stac:ABII15_18290"/>
<dbReference type="PROSITE" id="PS51257">
    <property type="entry name" value="PROKAR_LIPOPROTEIN"/>
    <property type="match status" value="1"/>
</dbReference>
<evidence type="ECO:0000259" key="4">
    <source>
        <dbReference type="Pfam" id="PF20990"/>
    </source>
</evidence>
<feature type="transmembrane region" description="Helical" evidence="2">
    <location>
        <begin position="12"/>
        <end position="33"/>
    </location>
</feature>
<keyword evidence="2" id="KW-1133">Transmembrane helix</keyword>
<name>A0AAU8IUR6_9ACTN</name>
<evidence type="ECO:0000259" key="3">
    <source>
        <dbReference type="Pfam" id="PF09972"/>
    </source>
</evidence>
<accession>A0AAU8IUR6</accession>
<feature type="transmembrane region" description="Helical" evidence="2">
    <location>
        <begin position="433"/>
        <end position="451"/>
    </location>
</feature>
<organism evidence="5">
    <name type="scientific">Streptomyces tabacisoli</name>
    <dbReference type="NCBI Taxonomy" id="3156398"/>
    <lineage>
        <taxon>Bacteria</taxon>
        <taxon>Bacillati</taxon>
        <taxon>Actinomycetota</taxon>
        <taxon>Actinomycetes</taxon>
        <taxon>Kitasatosporales</taxon>
        <taxon>Streptomycetaceae</taxon>
        <taxon>Streptomyces</taxon>
    </lineage>
</organism>